<dbReference type="GO" id="GO:0003677">
    <property type="term" value="F:DNA binding"/>
    <property type="evidence" value="ECO:0007669"/>
    <property type="project" value="UniProtKB-UniRule"/>
</dbReference>
<dbReference type="SMART" id="SM01043">
    <property type="entry name" value="BTAD"/>
    <property type="match status" value="1"/>
</dbReference>
<dbReference type="GO" id="GO:0000160">
    <property type="term" value="P:phosphorelay signal transduction system"/>
    <property type="evidence" value="ECO:0007669"/>
    <property type="project" value="InterPro"/>
</dbReference>
<dbReference type="OrthoDB" id="4336084at2"/>
<dbReference type="PROSITE" id="PS51755">
    <property type="entry name" value="OMPR_PHOB"/>
    <property type="match status" value="1"/>
</dbReference>
<proteinExistence type="inferred from homology"/>
<comment type="similarity">
    <text evidence="1">Belongs to the AfsR/DnrI/RedD regulatory family.</text>
</comment>
<accession>A0A2T0QYS1</accession>
<evidence type="ECO:0000313" key="8">
    <source>
        <dbReference type="Proteomes" id="UP000238083"/>
    </source>
</evidence>
<dbReference type="InterPro" id="IPR016032">
    <property type="entry name" value="Sig_transdc_resp-reg_C-effctor"/>
</dbReference>
<dbReference type="Gene3D" id="1.25.40.10">
    <property type="entry name" value="Tetratricopeptide repeat domain"/>
    <property type="match status" value="1"/>
</dbReference>
<organism evidence="7 8">
    <name type="scientific">Kineococcus rhizosphaerae</name>
    <dbReference type="NCBI Taxonomy" id="559628"/>
    <lineage>
        <taxon>Bacteria</taxon>
        <taxon>Bacillati</taxon>
        <taxon>Actinomycetota</taxon>
        <taxon>Actinomycetes</taxon>
        <taxon>Kineosporiales</taxon>
        <taxon>Kineosporiaceae</taxon>
        <taxon>Kineococcus</taxon>
    </lineage>
</organism>
<dbReference type="SUPFAM" id="SSF48452">
    <property type="entry name" value="TPR-like"/>
    <property type="match status" value="1"/>
</dbReference>
<dbReference type="Proteomes" id="UP000238083">
    <property type="component" value="Unassembled WGS sequence"/>
</dbReference>
<dbReference type="RefSeq" id="WP_146149540.1">
    <property type="nucleotide sequence ID" value="NZ_PVZF01000013.1"/>
</dbReference>
<dbReference type="InterPro" id="IPR036388">
    <property type="entry name" value="WH-like_DNA-bd_sf"/>
</dbReference>
<dbReference type="InterPro" id="IPR005158">
    <property type="entry name" value="BTAD"/>
</dbReference>
<dbReference type="Pfam" id="PF03704">
    <property type="entry name" value="BTAD"/>
    <property type="match status" value="1"/>
</dbReference>
<dbReference type="Gene3D" id="1.10.10.10">
    <property type="entry name" value="Winged helix-like DNA-binding domain superfamily/Winged helix DNA-binding domain"/>
    <property type="match status" value="1"/>
</dbReference>
<dbReference type="Pfam" id="PF00486">
    <property type="entry name" value="Trans_reg_C"/>
    <property type="match status" value="1"/>
</dbReference>
<reference evidence="7 8" key="1">
    <citation type="submission" date="2018-03" db="EMBL/GenBank/DDBJ databases">
        <title>Genomic Encyclopedia of Archaeal and Bacterial Type Strains, Phase II (KMG-II): from individual species to whole genera.</title>
        <authorList>
            <person name="Goeker M."/>
        </authorList>
    </citation>
    <scope>NUCLEOTIDE SEQUENCE [LARGE SCALE GENOMIC DNA]</scope>
    <source>
        <strain evidence="7 8">DSM 19711</strain>
    </source>
</reference>
<dbReference type="CDD" id="cd15831">
    <property type="entry name" value="BTAD"/>
    <property type="match status" value="1"/>
</dbReference>
<dbReference type="EMBL" id="PVZF01000013">
    <property type="protein sequence ID" value="PRY11519.1"/>
    <property type="molecule type" value="Genomic_DNA"/>
</dbReference>
<dbReference type="InterPro" id="IPR051677">
    <property type="entry name" value="AfsR-DnrI-RedD_regulator"/>
</dbReference>
<evidence type="ECO:0000256" key="5">
    <source>
        <dbReference type="PROSITE-ProRule" id="PRU01091"/>
    </source>
</evidence>
<evidence type="ECO:0000256" key="2">
    <source>
        <dbReference type="ARBA" id="ARBA00023015"/>
    </source>
</evidence>
<dbReference type="SUPFAM" id="SSF46894">
    <property type="entry name" value="C-terminal effector domain of the bipartite response regulators"/>
    <property type="match status" value="1"/>
</dbReference>
<keyword evidence="4" id="KW-0804">Transcription</keyword>
<comment type="caution">
    <text evidence="7">The sequence shown here is derived from an EMBL/GenBank/DDBJ whole genome shotgun (WGS) entry which is preliminary data.</text>
</comment>
<keyword evidence="3 5" id="KW-0238">DNA-binding</keyword>
<evidence type="ECO:0000313" key="7">
    <source>
        <dbReference type="EMBL" id="PRY11519.1"/>
    </source>
</evidence>
<dbReference type="PANTHER" id="PTHR35807">
    <property type="entry name" value="TRANSCRIPTIONAL REGULATOR REDD-RELATED"/>
    <property type="match status" value="1"/>
</dbReference>
<feature type="domain" description="OmpR/PhoB-type" evidence="6">
    <location>
        <begin position="1"/>
        <end position="97"/>
    </location>
</feature>
<evidence type="ECO:0000259" key="6">
    <source>
        <dbReference type="PROSITE" id="PS51755"/>
    </source>
</evidence>
<sequence length="249" mass="27533">MTIEYRVLGGLELRVDGVDVAPSAPKVRQVLALLLARAGRVVPADTIVREVWDDRPPASAATTTQTYVYQLRRILARVSDRAAEDLSTHQNGYCLSVDPLALDERTFRDAVARGRAAFGAGRYREASTALRQAELLCPGAPYEGLDHGPLLQAHALELAEVRAHAVEVRIESDMLLGRHRELIGELRLLVAEHPFDEWLHGRLVQALGKSGRRSEALQAYQAMRTLLDTELGLRPSAESRRLHAELLNA</sequence>
<keyword evidence="8" id="KW-1185">Reference proteome</keyword>
<dbReference type="GO" id="GO:0006355">
    <property type="term" value="P:regulation of DNA-templated transcription"/>
    <property type="evidence" value="ECO:0007669"/>
    <property type="project" value="InterPro"/>
</dbReference>
<evidence type="ECO:0000256" key="3">
    <source>
        <dbReference type="ARBA" id="ARBA00023125"/>
    </source>
</evidence>
<protein>
    <submittedName>
        <fullName evidence="7">DNA-binding SARP family transcriptional activator</fullName>
    </submittedName>
</protein>
<name>A0A2T0QYS1_9ACTN</name>
<dbReference type="SMART" id="SM00862">
    <property type="entry name" value="Trans_reg_C"/>
    <property type="match status" value="1"/>
</dbReference>
<dbReference type="InterPro" id="IPR001867">
    <property type="entry name" value="OmpR/PhoB-type_DNA-bd"/>
</dbReference>
<dbReference type="AlphaFoldDB" id="A0A2T0QYS1"/>
<evidence type="ECO:0000256" key="1">
    <source>
        <dbReference type="ARBA" id="ARBA00005820"/>
    </source>
</evidence>
<dbReference type="InterPro" id="IPR011990">
    <property type="entry name" value="TPR-like_helical_dom_sf"/>
</dbReference>
<dbReference type="PANTHER" id="PTHR35807:SF1">
    <property type="entry name" value="TRANSCRIPTIONAL REGULATOR REDD"/>
    <property type="match status" value="1"/>
</dbReference>
<gene>
    <name evidence="7" type="ORF">CLV37_113143</name>
</gene>
<keyword evidence="2" id="KW-0805">Transcription regulation</keyword>
<feature type="DNA-binding region" description="OmpR/PhoB-type" evidence="5">
    <location>
        <begin position="1"/>
        <end position="97"/>
    </location>
</feature>
<evidence type="ECO:0000256" key="4">
    <source>
        <dbReference type="ARBA" id="ARBA00023163"/>
    </source>
</evidence>